<dbReference type="RefSeq" id="WP_284099923.1">
    <property type="nucleotide sequence ID" value="NZ_JARRAF010000005.1"/>
</dbReference>
<protein>
    <recommendedName>
        <fullName evidence="5">DUF2897 family protein</fullName>
    </recommendedName>
</protein>
<evidence type="ECO:0000256" key="2">
    <source>
        <dbReference type="SAM" id="Phobius"/>
    </source>
</evidence>
<dbReference type="Proteomes" id="UP001172778">
    <property type="component" value="Unassembled WGS sequence"/>
</dbReference>
<keyword evidence="2" id="KW-1133">Transmembrane helix</keyword>
<feature type="region of interest" description="Disordered" evidence="1">
    <location>
        <begin position="47"/>
        <end position="67"/>
    </location>
</feature>
<comment type="caution">
    <text evidence="3">The sequence shown here is derived from an EMBL/GenBank/DDBJ whole genome shotgun (WGS) entry which is preliminary data.</text>
</comment>
<sequence length="67" mass="7337">MKLSLVFAAIGFMVLMMFVMKFLQQYRAKQQMETPVKVQLNMQAPAAATEPAPAAPPSPVAGRKEAK</sequence>
<gene>
    <name evidence="3" type="ORF">PZA18_06130</name>
</gene>
<accession>A0ABT7DUY0</accession>
<feature type="transmembrane region" description="Helical" evidence="2">
    <location>
        <begin position="6"/>
        <end position="23"/>
    </location>
</feature>
<proteinExistence type="predicted"/>
<dbReference type="EMBL" id="JARRAF010000005">
    <property type="protein sequence ID" value="MDK2123624.1"/>
    <property type="molecule type" value="Genomic_DNA"/>
</dbReference>
<reference evidence="3" key="1">
    <citation type="submission" date="2023-03" db="EMBL/GenBank/DDBJ databases">
        <title>Chitinimonas shenzhenensis gen. nov., sp. nov., a novel member of family Burkholderiaceae isolated from activated sludge collected in Shen Zhen, China.</title>
        <authorList>
            <person name="Wang X."/>
        </authorList>
    </citation>
    <scope>NUCLEOTIDE SEQUENCE</scope>
    <source>
        <strain evidence="3">DQS-5</strain>
    </source>
</reference>
<keyword evidence="4" id="KW-1185">Reference proteome</keyword>
<name>A0ABT7DUY0_9NEIS</name>
<evidence type="ECO:0000256" key="1">
    <source>
        <dbReference type="SAM" id="MobiDB-lite"/>
    </source>
</evidence>
<keyword evidence="2" id="KW-0472">Membrane</keyword>
<evidence type="ECO:0008006" key="5">
    <source>
        <dbReference type="Google" id="ProtNLM"/>
    </source>
</evidence>
<evidence type="ECO:0000313" key="4">
    <source>
        <dbReference type="Proteomes" id="UP001172778"/>
    </source>
</evidence>
<keyword evidence="2" id="KW-0812">Transmembrane</keyword>
<evidence type="ECO:0000313" key="3">
    <source>
        <dbReference type="EMBL" id="MDK2123624.1"/>
    </source>
</evidence>
<organism evidence="3 4">
    <name type="scientific">Parachitinimonas caeni</name>
    <dbReference type="NCBI Taxonomy" id="3031301"/>
    <lineage>
        <taxon>Bacteria</taxon>
        <taxon>Pseudomonadati</taxon>
        <taxon>Pseudomonadota</taxon>
        <taxon>Betaproteobacteria</taxon>
        <taxon>Neisseriales</taxon>
        <taxon>Chitinibacteraceae</taxon>
        <taxon>Parachitinimonas</taxon>
    </lineage>
</organism>